<accession>A0A1M7ABI5</accession>
<dbReference type="PROSITE" id="PS00600">
    <property type="entry name" value="AA_TRANSFER_CLASS_3"/>
    <property type="match status" value="1"/>
</dbReference>
<dbReference type="AlphaFoldDB" id="A0A1M7ABI5"/>
<evidence type="ECO:0000256" key="6">
    <source>
        <dbReference type="RuleBase" id="RU003560"/>
    </source>
</evidence>
<keyword evidence="8" id="KW-1185">Reference proteome</keyword>
<name>A0A1M7ABI5_9BACT</name>
<dbReference type="CDD" id="cd00610">
    <property type="entry name" value="OAT_like"/>
    <property type="match status" value="1"/>
</dbReference>
<keyword evidence="4 7" id="KW-0808">Transferase</keyword>
<dbReference type="Proteomes" id="UP000183994">
    <property type="component" value="Unassembled WGS sequence"/>
</dbReference>
<dbReference type="STRING" id="1121393.SAMN02745216_05135"/>
<dbReference type="InterPro" id="IPR005814">
    <property type="entry name" value="Aminotrans_3"/>
</dbReference>
<keyword evidence="3 7" id="KW-0032">Aminotransferase</keyword>
<protein>
    <submittedName>
        <fullName evidence="7">Adenosylmethionine-8-amino-7-oxononanoate aminotransferase</fullName>
    </submittedName>
</protein>
<reference evidence="8" key="1">
    <citation type="submission" date="2016-11" db="EMBL/GenBank/DDBJ databases">
        <authorList>
            <person name="Varghese N."/>
            <person name="Submissions S."/>
        </authorList>
    </citation>
    <scope>NUCLEOTIDE SEQUENCE [LARGE SCALE GENOMIC DNA]</scope>
    <source>
        <strain evidence="8">DSM 16219</strain>
    </source>
</reference>
<evidence type="ECO:0000256" key="4">
    <source>
        <dbReference type="ARBA" id="ARBA00022679"/>
    </source>
</evidence>
<dbReference type="InterPro" id="IPR015421">
    <property type="entry name" value="PyrdxlP-dep_Trfase_major"/>
</dbReference>
<dbReference type="PANTHER" id="PTHR43094:SF1">
    <property type="entry name" value="AMINOTRANSFERASE CLASS-III"/>
    <property type="match status" value="1"/>
</dbReference>
<keyword evidence="5 6" id="KW-0663">Pyridoxal phosphate</keyword>
<dbReference type="InterPro" id="IPR015424">
    <property type="entry name" value="PyrdxlP-dep_Trfase"/>
</dbReference>
<evidence type="ECO:0000256" key="1">
    <source>
        <dbReference type="ARBA" id="ARBA00001933"/>
    </source>
</evidence>
<dbReference type="PIRSF" id="PIRSF000521">
    <property type="entry name" value="Transaminase_4ab_Lys_Orn"/>
    <property type="match status" value="1"/>
</dbReference>
<dbReference type="GO" id="GO:0008483">
    <property type="term" value="F:transaminase activity"/>
    <property type="evidence" value="ECO:0007669"/>
    <property type="project" value="UniProtKB-KW"/>
</dbReference>
<dbReference type="GO" id="GO:0005829">
    <property type="term" value="C:cytosol"/>
    <property type="evidence" value="ECO:0007669"/>
    <property type="project" value="TreeGrafter"/>
</dbReference>
<dbReference type="NCBIfam" id="NF005447">
    <property type="entry name" value="PRK07036.1"/>
    <property type="match status" value="1"/>
</dbReference>
<evidence type="ECO:0000313" key="7">
    <source>
        <dbReference type="EMBL" id="SHL40040.1"/>
    </source>
</evidence>
<dbReference type="SUPFAM" id="SSF53383">
    <property type="entry name" value="PLP-dependent transferases"/>
    <property type="match status" value="1"/>
</dbReference>
<evidence type="ECO:0000256" key="5">
    <source>
        <dbReference type="ARBA" id="ARBA00022898"/>
    </source>
</evidence>
<dbReference type="InterPro" id="IPR015422">
    <property type="entry name" value="PyrdxlP-dep_Trfase_small"/>
</dbReference>
<dbReference type="Gene3D" id="3.40.640.10">
    <property type="entry name" value="Type I PLP-dependent aspartate aminotransferase-like (Major domain)"/>
    <property type="match status" value="1"/>
</dbReference>
<gene>
    <name evidence="7" type="ORF">SAMN02745216_05135</name>
</gene>
<comment type="similarity">
    <text evidence="2 6">Belongs to the class-III pyridoxal-phosphate-dependent aminotransferase family.</text>
</comment>
<organism evidence="7 8">
    <name type="scientific">Desulfatibacillum alkenivorans DSM 16219</name>
    <dbReference type="NCBI Taxonomy" id="1121393"/>
    <lineage>
        <taxon>Bacteria</taxon>
        <taxon>Pseudomonadati</taxon>
        <taxon>Thermodesulfobacteriota</taxon>
        <taxon>Desulfobacteria</taxon>
        <taxon>Desulfobacterales</taxon>
        <taxon>Desulfatibacillaceae</taxon>
        <taxon>Desulfatibacillum</taxon>
    </lineage>
</organism>
<comment type="cofactor">
    <cofactor evidence="1">
        <name>pyridoxal 5'-phosphate</name>
        <dbReference type="ChEBI" id="CHEBI:597326"/>
    </cofactor>
</comment>
<dbReference type="Pfam" id="PF00202">
    <property type="entry name" value="Aminotran_3"/>
    <property type="match status" value="1"/>
</dbReference>
<evidence type="ECO:0000313" key="8">
    <source>
        <dbReference type="Proteomes" id="UP000183994"/>
    </source>
</evidence>
<dbReference type="PANTHER" id="PTHR43094">
    <property type="entry name" value="AMINOTRANSFERASE"/>
    <property type="match status" value="1"/>
</dbReference>
<sequence>MYIEGKDMNLAGKDKKHIIHPWSNLGSDAESMIIESGKGVHVFDSEGNKFLDSISGMWCVNLGYGNEEMAQAIADQCVKLAYYTPFGAMTSPPSIQLATELSKLTPGDLNCFQFTNSGSTAVESAIRFVHYYFNCLGQPEKKHIIYRENAYHGSTYLAASLNGKKCDRSYFNYITDIVHATSDPNPFKRPQGMSIEDFCDLRVNELRDKILEIGPDKVACFIAEPIMGSGGVIVPPPGYHKKTLDVCREYDVLYISDEVVTAFGRLGHYFASEDVFGIVPDIITVAKGISSGYQPLGAAIISQKLVDRISGDSASENSYYTNGFTYSGHPVTCAAALKYLEIMKRDKLTDHVLEVGPYFMERLQTLRELSVVGDVRGHCLMACVECVASDKEDENIAVAQRVDEFCQEKGLIVRPYENLCILSPPLIIEKEHADQIVDILRDSIASTMDEMGYS</sequence>
<dbReference type="GO" id="GO:0030170">
    <property type="term" value="F:pyridoxal phosphate binding"/>
    <property type="evidence" value="ECO:0007669"/>
    <property type="project" value="InterPro"/>
</dbReference>
<proteinExistence type="inferred from homology"/>
<evidence type="ECO:0000256" key="3">
    <source>
        <dbReference type="ARBA" id="ARBA00022576"/>
    </source>
</evidence>
<evidence type="ECO:0000256" key="2">
    <source>
        <dbReference type="ARBA" id="ARBA00008954"/>
    </source>
</evidence>
<dbReference type="EMBL" id="FQZU01000066">
    <property type="protein sequence ID" value="SHL40040.1"/>
    <property type="molecule type" value="Genomic_DNA"/>
</dbReference>
<dbReference type="FunFam" id="3.40.640.10:FF:000014">
    <property type="entry name" value="Adenosylmethionine-8-amino-7-oxononanoate aminotransferase, probable"/>
    <property type="match status" value="1"/>
</dbReference>
<dbReference type="Gene3D" id="3.90.1150.10">
    <property type="entry name" value="Aspartate Aminotransferase, domain 1"/>
    <property type="match status" value="1"/>
</dbReference>
<dbReference type="InterPro" id="IPR049704">
    <property type="entry name" value="Aminotrans_3_PPA_site"/>
</dbReference>